<dbReference type="InterPro" id="IPR001296">
    <property type="entry name" value="Glyco_trans_1"/>
</dbReference>
<comment type="caution">
    <text evidence="3">The sequence shown here is derived from an EMBL/GenBank/DDBJ whole genome shotgun (WGS) entry which is preliminary data.</text>
</comment>
<evidence type="ECO:0000259" key="2">
    <source>
        <dbReference type="Pfam" id="PF13579"/>
    </source>
</evidence>
<dbReference type="OrthoDB" id="139410at2"/>
<sequence length="386" mass="42347">MKITIVCGFFLPVPPILGGSTEKIWHRLAREFVAAGHTVTMVSRRWPGWPDRETELDGGLTHLRLPGRTHTRFLPLNLLLDFLWGLQVAWHLPPADVVVCNTVTLPVYLRWVKPAAGRVAVVLGRMPKGQNRAYAAVDTLLATSTAVADKIRAENASLDARIFKFPNPIDWQLHQRAGAAAKAGVLTIGYIGRIHPEKGLEQLLDAAVLLQREQPALPAWRVELIGPVAVPQGGGGEAYRDGLLARYGPLLGDRLAILPPVYDANILAEHYGRLAIFCYPSLAAKGEGLSIAPMEAMAAGAVAVVSQLDCYRDLIRPKENGFQFDQSSPTAVRELADILTRLLQDEPLRQRVSRQGQTDVRRHDYAEAARCLLGEFARLTAPASPR</sequence>
<gene>
    <name evidence="3" type="ORF">ESB00_11865</name>
</gene>
<feature type="domain" description="Glycosyltransferase subfamily 4-like N-terminal" evidence="2">
    <location>
        <begin position="23"/>
        <end position="154"/>
    </location>
</feature>
<dbReference type="Pfam" id="PF00534">
    <property type="entry name" value="Glycos_transf_1"/>
    <property type="match status" value="1"/>
</dbReference>
<dbReference type="AlphaFoldDB" id="A0A4Q1CBW9"/>
<proteinExistence type="predicted"/>
<keyword evidence="4" id="KW-1185">Reference proteome</keyword>
<accession>A0A4Q1CBW9</accession>
<dbReference type="RefSeq" id="WP_129047896.1">
    <property type="nucleotide sequence ID" value="NZ_SDHX01000001.1"/>
</dbReference>
<dbReference type="Pfam" id="PF13579">
    <property type="entry name" value="Glyco_trans_4_4"/>
    <property type="match status" value="1"/>
</dbReference>
<dbReference type="Proteomes" id="UP000290218">
    <property type="component" value="Unassembled WGS sequence"/>
</dbReference>
<evidence type="ECO:0000259" key="1">
    <source>
        <dbReference type="Pfam" id="PF00534"/>
    </source>
</evidence>
<protein>
    <submittedName>
        <fullName evidence="3">Glycosyltransferase</fullName>
    </submittedName>
</protein>
<feature type="domain" description="Glycosyl transferase family 1" evidence="1">
    <location>
        <begin position="184"/>
        <end position="357"/>
    </location>
</feature>
<dbReference type="InterPro" id="IPR028098">
    <property type="entry name" value="Glyco_trans_4-like_N"/>
</dbReference>
<organism evidence="3 4">
    <name type="scientific">Oleiharenicola lentus</name>
    <dbReference type="NCBI Taxonomy" id="2508720"/>
    <lineage>
        <taxon>Bacteria</taxon>
        <taxon>Pseudomonadati</taxon>
        <taxon>Verrucomicrobiota</taxon>
        <taxon>Opitutia</taxon>
        <taxon>Opitutales</taxon>
        <taxon>Opitutaceae</taxon>
        <taxon>Oleiharenicola</taxon>
    </lineage>
</organism>
<reference evidence="3 4" key="1">
    <citation type="submission" date="2019-01" db="EMBL/GenBank/DDBJ databases">
        <title>Lacunisphaera sp. strain TWA-58.</title>
        <authorList>
            <person name="Chen W.-M."/>
        </authorList>
    </citation>
    <scope>NUCLEOTIDE SEQUENCE [LARGE SCALE GENOMIC DNA]</scope>
    <source>
        <strain evidence="3 4">TWA-58</strain>
    </source>
</reference>
<dbReference type="EMBL" id="SDHX01000001">
    <property type="protein sequence ID" value="RXK56528.1"/>
    <property type="molecule type" value="Genomic_DNA"/>
</dbReference>
<dbReference type="PANTHER" id="PTHR12526">
    <property type="entry name" value="GLYCOSYLTRANSFERASE"/>
    <property type="match status" value="1"/>
</dbReference>
<dbReference type="SUPFAM" id="SSF53756">
    <property type="entry name" value="UDP-Glycosyltransferase/glycogen phosphorylase"/>
    <property type="match status" value="1"/>
</dbReference>
<dbReference type="CDD" id="cd03801">
    <property type="entry name" value="GT4_PimA-like"/>
    <property type="match status" value="1"/>
</dbReference>
<name>A0A4Q1CBW9_9BACT</name>
<dbReference type="Gene3D" id="3.40.50.2000">
    <property type="entry name" value="Glycogen Phosphorylase B"/>
    <property type="match status" value="2"/>
</dbReference>
<evidence type="ECO:0000313" key="4">
    <source>
        <dbReference type="Proteomes" id="UP000290218"/>
    </source>
</evidence>
<evidence type="ECO:0000313" key="3">
    <source>
        <dbReference type="EMBL" id="RXK56528.1"/>
    </source>
</evidence>
<keyword evidence="3" id="KW-0808">Transferase</keyword>
<dbReference type="GO" id="GO:0016757">
    <property type="term" value="F:glycosyltransferase activity"/>
    <property type="evidence" value="ECO:0007669"/>
    <property type="project" value="InterPro"/>
</dbReference>